<evidence type="ECO:0000313" key="1">
    <source>
        <dbReference type="EMBL" id="KAB8126933.1"/>
    </source>
</evidence>
<accession>A0A7C8GR35</accession>
<keyword evidence="2" id="KW-1185">Reference proteome</keyword>
<dbReference type="Proteomes" id="UP000480246">
    <property type="component" value="Unassembled WGS sequence"/>
</dbReference>
<gene>
    <name evidence="1" type="ORF">F9U64_19135</name>
</gene>
<dbReference type="EMBL" id="WEID01000099">
    <property type="protein sequence ID" value="KAB8126933.1"/>
    <property type="molecule type" value="Genomic_DNA"/>
</dbReference>
<dbReference type="AlphaFoldDB" id="A0A7C8GR35"/>
<comment type="caution">
    <text evidence="1">The sequence shown here is derived from an EMBL/GenBank/DDBJ whole genome shotgun (WGS) entry which is preliminary data.</text>
</comment>
<reference evidence="1 2" key="1">
    <citation type="submission" date="2019-10" db="EMBL/GenBank/DDBJ databases">
        <title>Gracilibacillus sp. nov. isolated from rice seeds.</title>
        <authorList>
            <person name="He S."/>
        </authorList>
    </citation>
    <scope>NUCLEOTIDE SEQUENCE [LARGE SCALE GENOMIC DNA]</scope>
    <source>
        <strain evidence="1 2">TD8</strain>
    </source>
</reference>
<protein>
    <submittedName>
        <fullName evidence="1">Uncharacterized protein</fullName>
    </submittedName>
</protein>
<name>A0A7C8GR35_9BACI</name>
<dbReference type="OrthoDB" id="2974389at2"/>
<sequence>MILHEAVERDRLKQFELRFEDIKSGNNKAIKAARLAVLQDDMEQVFKIPLIGKECAYEFRSDNPEIMRLYRQVVRERDVKPDAIFR</sequence>
<dbReference type="RefSeq" id="WP_153406481.1">
    <property type="nucleotide sequence ID" value="NZ_ML762446.1"/>
</dbReference>
<evidence type="ECO:0000313" key="2">
    <source>
        <dbReference type="Proteomes" id="UP000480246"/>
    </source>
</evidence>
<organism evidence="1 2">
    <name type="scientific">Gracilibacillus oryzae</name>
    <dbReference type="NCBI Taxonomy" id="1672701"/>
    <lineage>
        <taxon>Bacteria</taxon>
        <taxon>Bacillati</taxon>
        <taxon>Bacillota</taxon>
        <taxon>Bacilli</taxon>
        <taxon>Bacillales</taxon>
        <taxon>Bacillaceae</taxon>
        <taxon>Gracilibacillus</taxon>
    </lineage>
</organism>
<proteinExistence type="predicted"/>